<organism evidence="3 4">
    <name type="scientific">Terrabacter tumescens</name>
    <dbReference type="NCBI Taxonomy" id="60443"/>
    <lineage>
        <taxon>Bacteria</taxon>
        <taxon>Bacillati</taxon>
        <taxon>Actinomycetota</taxon>
        <taxon>Actinomycetes</taxon>
        <taxon>Micrococcales</taxon>
        <taxon>Intrasporangiaceae</taxon>
        <taxon>Terrabacter</taxon>
    </lineage>
</organism>
<keyword evidence="1" id="KW-0812">Transmembrane</keyword>
<dbReference type="InterPro" id="IPR005530">
    <property type="entry name" value="SPW"/>
</dbReference>
<gene>
    <name evidence="3" type="ORF">GCM10009721_22400</name>
</gene>
<reference evidence="4" key="1">
    <citation type="journal article" date="2019" name="Int. J. Syst. Evol. Microbiol.">
        <title>The Global Catalogue of Microorganisms (GCM) 10K type strain sequencing project: providing services to taxonomists for standard genome sequencing and annotation.</title>
        <authorList>
            <consortium name="The Broad Institute Genomics Platform"/>
            <consortium name="The Broad Institute Genome Sequencing Center for Infectious Disease"/>
            <person name="Wu L."/>
            <person name="Ma J."/>
        </authorList>
    </citation>
    <scope>NUCLEOTIDE SEQUENCE [LARGE SCALE GENOMIC DNA]</scope>
    <source>
        <strain evidence="4">JCM 1365</strain>
    </source>
</reference>
<feature type="transmembrane region" description="Helical" evidence="1">
    <location>
        <begin position="59"/>
        <end position="79"/>
    </location>
</feature>
<dbReference type="Proteomes" id="UP000623461">
    <property type="component" value="Unassembled WGS sequence"/>
</dbReference>
<dbReference type="Pfam" id="PF03779">
    <property type="entry name" value="SPW"/>
    <property type="match status" value="1"/>
</dbReference>
<evidence type="ECO:0000313" key="4">
    <source>
        <dbReference type="Proteomes" id="UP000623461"/>
    </source>
</evidence>
<evidence type="ECO:0000259" key="2">
    <source>
        <dbReference type="Pfam" id="PF03779"/>
    </source>
</evidence>
<keyword evidence="1" id="KW-0472">Membrane</keyword>
<keyword evidence="4" id="KW-1185">Reference proteome</keyword>
<name>A0ABQ2I150_9MICO</name>
<dbReference type="EMBL" id="BMNZ01000004">
    <property type="protein sequence ID" value="GGM95493.1"/>
    <property type="molecule type" value="Genomic_DNA"/>
</dbReference>
<protein>
    <recommendedName>
        <fullName evidence="2">SPW repeat-containing integral membrane domain-containing protein</fullName>
    </recommendedName>
</protein>
<dbReference type="RefSeq" id="WP_030195631.1">
    <property type="nucleotide sequence ID" value="NZ_BMNZ01000004.1"/>
</dbReference>
<evidence type="ECO:0000313" key="3">
    <source>
        <dbReference type="EMBL" id="GGM95493.1"/>
    </source>
</evidence>
<accession>A0ABQ2I150</accession>
<evidence type="ECO:0000256" key="1">
    <source>
        <dbReference type="SAM" id="Phobius"/>
    </source>
</evidence>
<feature type="transmembrane region" description="Helical" evidence="1">
    <location>
        <begin position="85"/>
        <end position="104"/>
    </location>
</feature>
<feature type="domain" description="SPW repeat-containing integral membrane" evidence="2">
    <location>
        <begin position="8"/>
        <end position="101"/>
    </location>
</feature>
<sequence>MNRWTHPQDALPLIAGIYAALSPIWTTTTTRATTTMIVLGAIAALAAIAELVRPDLIPLEGFTALIGVAFIVAPWVMGFSSTRPMAWTAWIVGAVTFLVGAADLQVTRMHHRDGTATSH</sequence>
<proteinExistence type="predicted"/>
<feature type="transmembrane region" description="Helical" evidence="1">
    <location>
        <begin position="36"/>
        <end position="52"/>
    </location>
</feature>
<keyword evidence="1" id="KW-1133">Transmembrane helix</keyword>
<comment type="caution">
    <text evidence="3">The sequence shown here is derived from an EMBL/GenBank/DDBJ whole genome shotgun (WGS) entry which is preliminary data.</text>
</comment>